<dbReference type="EMBL" id="BAAARV010000033">
    <property type="protein sequence ID" value="GAA2352821.1"/>
    <property type="molecule type" value="Genomic_DNA"/>
</dbReference>
<sequence>MNALEYARLQFGLTASLHFLFVMVTTGLVVLVAVMQTRFVMTGKEVYGRMARFWGLLYAINYAVGIASGLVMEFEIGLNWAGLSRLTGDVFGAPLALETLIAFVLESTLLGMWIFGWGRLGRRLHLALIWGVAVTALLSAFWVMVSNAFLQHPVGYARDADGTARLTDFGALLTNSALWFALMHAISAAMTAVGILLAGISAWRLRGELRDDAHELFRRSLRLGIWVGLIGCFFTIGLGYAQFGPIGENQPTKMAGGEKAIAAQADMVARFGPGHYLPPSWVSTSLDAMINIANLLFLVLFVALVLTYRDMLIRRRWARPVSWLLTIMIPVPFAAAIFGWMVREEGRQPWAAYGLLKTADAVTPMSASALRWSTLGFTVLVATLAVVDWWLLARAAARTPGGEFGTEEEETRPVLQGVAA</sequence>
<gene>
    <name evidence="13" type="ORF">GCM10010170_043790</name>
</gene>
<evidence type="ECO:0000256" key="9">
    <source>
        <dbReference type="ARBA" id="ARBA00022989"/>
    </source>
</evidence>
<feature type="transmembrane region" description="Helical" evidence="12">
    <location>
        <begin position="320"/>
        <end position="342"/>
    </location>
</feature>
<evidence type="ECO:0000256" key="3">
    <source>
        <dbReference type="ARBA" id="ARBA00022448"/>
    </source>
</evidence>
<evidence type="ECO:0000313" key="13">
    <source>
        <dbReference type="EMBL" id="GAA2352821.1"/>
    </source>
</evidence>
<keyword evidence="14" id="KW-1185">Reference proteome</keyword>
<name>A0ABN3GJJ6_9ACTN</name>
<evidence type="ECO:0000256" key="8">
    <source>
        <dbReference type="ARBA" id="ARBA00022982"/>
    </source>
</evidence>
<dbReference type="PANTHER" id="PTHR30365">
    <property type="entry name" value="CYTOCHROME D UBIQUINOL OXIDASE"/>
    <property type="match status" value="1"/>
</dbReference>
<organism evidence="13 14">
    <name type="scientific">Dactylosporangium salmoneum</name>
    <dbReference type="NCBI Taxonomy" id="53361"/>
    <lineage>
        <taxon>Bacteria</taxon>
        <taxon>Bacillati</taxon>
        <taxon>Actinomycetota</taxon>
        <taxon>Actinomycetes</taxon>
        <taxon>Micromonosporales</taxon>
        <taxon>Micromonosporaceae</taxon>
        <taxon>Dactylosporangium</taxon>
    </lineage>
</organism>
<comment type="similarity">
    <text evidence="2 12">Belongs to the cytochrome ubiquinol oxidase subunit 1 family.</text>
</comment>
<feature type="transmembrane region" description="Helical" evidence="12">
    <location>
        <begin position="223"/>
        <end position="243"/>
    </location>
</feature>
<feature type="transmembrane region" description="Helical" evidence="12">
    <location>
        <begin position="177"/>
        <end position="203"/>
    </location>
</feature>
<reference evidence="13 14" key="1">
    <citation type="journal article" date="2019" name="Int. J. Syst. Evol. Microbiol.">
        <title>The Global Catalogue of Microorganisms (GCM) 10K type strain sequencing project: providing services to taxonomists for standard genome sequencing and annotation.</title>
        <authorList>
            <consortium name="The Broad Institute Genomics Platform"/>
            <consortium name="The Broad Institute Genome Sequencing Center for Infectious Disease"/>
            <person name="Wu L."/>
            <person name="Ma J."/>
        </authorList>
    </citation>
    <scope>NUCLEOTIDE SEQUENCE [LARGE SCALE GENOMIC DNA]</scope>
    <source>
        <strain evidence="13 14">JCM 3272</strain>
    </source>
</reference>
<comment type="caution">
    <text evidence="13">The sequence shown here is derived from an EMBL/GenBank/DDBJ whole genome shotgun (WGS) entry which is preliminary data.</text>
</comment>
<accession>A0ABN3GJJ6</accession>
<feature type="transmembrane region" description="Helical" evidence="12">
    <location>
        <begin position="91"/>
        <end position="115"/>
    </location>
</feature>
<keyword evidence="8 12" id="KW-0249">Electron transport</keyword>
<dbReference type="Pfam" id="PF01654">
    <property type="entry name" value="Cyt_bd_oxida_I"/>
    <property type="match status" value="2"/>
</dbReference>
<feature type="transmembrane region" description="Helical" evidence="12">
    <location>
        <begin position="288"/>
        <end position="308"/>
    </location>
</feature>
<evidence type="ECO:0000256" key="12">
    <source>
        <dbReference type="PIRNR" id="PIRNR006446"/>
    </source>
</evidence>
<keyword evidence="3 12" id="KW-0813">Transport</keyword>
<feature type="transmembrane region" description="Helical" evidence="12">
    <location>
        <begin position="127"/>
        <end position="145"/>
    </location>
</feature>
<keyword evidence="4 12" id="KW-1003">Cell membrane</keyword>
<evidence type="ECO:0000256" key="4">
    <source>
        <dbReference type="ARBA" id="ARBA00022475"/>
    </source>
</evidence>
<evidence type="ECO:0000256" key="2">
    <source>
        <dbReference type="ARBA" id="ARBA00009819"/>
    </source>
</evidence>
<dbReference type="PANTHER" id="PTHR30365:SF15">
    <property type="entry name" value="CYTOCHROME BD UBIQUINOL OXIDASE SUBUNIT 1"/>
    <property type="match status" value="1"/>
</dbReference>
<comment type="subcellular location">
    <subcellularLocation>
        <location evidence="1">Cell membrane</location>
        <topology evidence="1">Multi-pass membrane protein</topology>
    </subcellularLocation>
</comment>
<evidence type="ECO:0000256" key="1">
    <source>
        <dbReference type="ARBA" id="ARBA00004651"/>
    </source>
</evidence>
<evidence type="ECO:0000256" key="11">
    <source>
        <dbReference type="ARBA" id="ARBA00023136"/>
    </source>
</evidence>
<feature type="transmembrane region" description="Helical" evidence="12">
    <location>
        <begin position="20"/>
        <end position="41"/>
    </location>
</feature>
<keyword evidence="7 12" id="KW-0479">Metal-binding</keyword>
<keyword evidence="9 12" id="KW-1133">Transmembrane helix</keyword>
<keyword evidence="10 12" id="KW-0408">Iron</keyword>
<evidence type="ECO:0000256" key="10">
    <source>
        <dbReference type="ARBA" id="ARBA00023004"/>
    </source>
</evidence>
<evidence type="ECO:0000313" key="14">
    <source>
        <dbReference type="Proteomes" id="UP001501444"/>
    </source>
</evidence>
<dbReference type="RefSeq" id="WP_344614311.1">
    <property type="nucleotide sequence ID" value="NZ_BAAARV010000033.1"/>
</dbReference>
<evidence type="ECO:0000256" key="5">
    <source>
        <dbReference type="ARBA" id="ARBA00022617"/>
    </source>
</evidence>
<dbReference type="Proteomes" id="UP001501444">
    <property type="component" value="Unassembled WGS sequence"/>
</dbReference>
<feature type="transmembrane region" description="Helical" evidence="12">
    <location>
        <begin position="372"/>
        <end position="392"/>
    </location>
</feature>
<keyword evidence="6 12" id="KW-0812">Transmembrane</keyword>
<keyword evidence="5 12" id="KW-0349">Heme</keyword>
<protein>
    <submittedName>
        <fullName evidence="13">Cytochrome ubiquinol oxidase subunit I</fullName>
    </submittedName>
</protein>
<evidence type="ECO:0000256" key="7">
    <source>
        <dbReference type="ARBA" id="ARBA00022723"/>
    </source>
</evidence>
<keyword evidence="11 12" id="KW-0472">Membrane</keyword>
<proteinExistence type="inferred from homology"/>
<dbReference type="InterPro" id="IPR002585">
    <property type="entry name" value="Cyt-d_ubiquinol_oxidase_su_1"/>
</dbReference>
<evidence type="ECO:0000256" key="6">
    <source>
        <dbReference type="ARBA" id="ARBA00022692"/>
    </source>
</evidence>
<dbReference type="PIRSF" id="PIRSF006446">
    <property type="entry name" value="Cyt_quinol_oxidase_1"/>
    <property type="match status" value="1"/>
</dbReference>
<feature type="transmembrane region" description="Helical" evidence="12">
    <location>
        <begin position="53"/>
        <end position="71"/>
    </location>
</feature>